<evidence type="ECO:0000256" key="1">
    <source>
        <dbReference type="PROSITE-ProRule" id="PRU00278"/>
    </source>
</evidence>
<dbReference type="Pfam" id="PF13623">
    <property type="entry name" value="SurA_N_2"/>
    <property type="match status" value="1"/>
</dbReference>
<protein>
    <recommendedName>
        <fullName evidence="2">PpiC domain-containing protein</fullName>
    </recommendedName>
</protein>
<proteinExistence type="predicted"/>
<dbReference type="InterPro" id="IPR046357">
    <property type="entry name" value="PPIase_dom_sf"/>
</dbReference>
<dbReference type="Gene3D" id="3.10.50.40">
    <property type="match status" value="1"/>
</dbReference>
<dbReference type="Pfam" id="PF13616">
    <property type="entry name" value="Rotamase_3"/>
    <property type="match status" value="1"/>
</dbReference>
<dbReference type="SUPFAM" id="SSF109998">
    <property type="entry name" value="Triger factor/SurA peptide-binding domain-like"/>
    <property type="match status" value="1"/>
</dbReference>
<dbReference type="PANTHER" id="PTHR47245">
    <property type="entry name" value="PEPTIDYLPROLYL ISOMERASE"/>
    <property type="match status" value="1"/>
</dbReference>
<dbReference type="AlphaFoldDB" id="A0A2H0U100"/>
<dbReference type="InterPro" id="IPR027304">
    <property type="entry name" value="Trigger_fact/SurA_dom_sf"/>
</dbReference>
<name>A0A2H0U100_9BACT</name>
<keyword evidence="1" id="KW-0413">Isomerase</keyword>
<sequence length="343" mass="38057">MMMVLGGFVVALVVGFLIFYGVAVAQVKNLSRTNFTMKSASLLHLPIASINGQKILYTDYVDNLQAMEKFYKTDTSGETEPSQDEKSDFILSRLLINNLVGQVAKDMKVTVSMDDVNKIADEQIIPGFADKTAAETEIQNRYGWTFDEFLQKIVYPTEVEKKISDKYSQEHPVDSSAGEAVRTQALEILQKIKDGADFAEMAKQYGSDGTKDQGGDLGWFSRGQMVPEFETVAFSLKKGELDSDLVKTQYGYHILQVTDTRTTKDDAGNDVQEVEARHILFPVQSTNDDAFRTFMNNKLKASDIKIIANVHNPFEGLFDVTSTDITASPDTSSIGETATDTNK</sequence>
<comment type="caution">
    <text evidence="3">The sequence shown here is derived from an EMBL/GenBank/DDBJ whole genome shotgun (WGS) entry which is preliminary data.</text>
</comment>
<dbReference type="InterPro" id="IPR050245">
    <property type="entry name" value="PrsA_foldase"/>
</dbReference>
<dbReference type="Proteomes" id="UP000230852">
    <property type="component" value="Unassembled WGS sequence"/>
</dbReference>
<organism evidence="3 4">
    <name type="scientific">Candidatus Magasanikbacteria bacterium CG10_big_fil_rev_8_21_14_0_10_36_16</name>
    <dbReference type="NCBI Taxonomy" id="1974645"/>
    <lineage>
        <taxon>Bacteria</taxon>
        <taxon>Candidatus Magasanikiibacteriota</taxon>
    </lineage>
</organism>
<dbReference type="PROSITE" id="PS50198">
    <property type="entry name" value="PPIC_PPIASE_2"/>
    <property type="match status" value="1"/>
</dbReference>
<dbReference type="InterPro" id="IPR000297">
    <property type="entry name" value="PPIase_PpiC"/>
</dbReference>
<keyword evidence="1" id="KW-0697">Rotamase</keyword>
<evidence type="ECO:0000313" key="3">
    <source>
        <dbReference type="EMBL" id="PIR78353.1"/>
    </source>
</evidence>
<feature type="domain" description="PpiC" evidence="2">
    <location>
        <begin position="164"/>
        <end position="259"/>
    </location>
</feature>
<dbReference type="EMBL" id="PFBU01000040">
    <property type="protein sequence ID" value="PIR78353.1"/>
    <property type="molecule type" value="Genomic_DNA"/>
</dbReference>
<evidence type="ECO:0000259" key="2">
    <source>
        <dbReference type="PROSITE" id="PS50198"/>
    </source>
</evidence>
<dbReference type="PANTHER" id="PTHR47245:SF2">
    <property type="entry name" value="PEPTIDYL-PROLYL CIS-TRANS ISOMERASE HP_0175-RELATED"/>
    <property type="match status" value="1"/>
</dbReference>
<reference evidence="4" key="1">
    <citation type="submission" date="2017-09" db="EMBL/GenBank/DDBJ databases">
        <title>Depth-based differentiation of microbial function through sediment-hosted aquifers and enrichment of novel symbionts in the deep terrestrial subsurface.</title>
        <authorList>
            <person name="Probst A.J."/>
            <person name="Ladd B."/>
            <person name="Jarett J.K."/>
            <person name="Geller-Mcgrath D.E."/>
            <person name="Sieber C.M.K."/>
            <person name="Emerson J.B."/>
            <person name="Anantharaman K."/>
            <person name="Thomas B.C."/>
            <person name="Malmstrom R."/>
            <person name="Stieglmeier M."/>
            <person name="Klingl A."/>
            <person name="Woyke T."/>
            <person name="Ryan C.M."/>
            <person name="Banfield J.F."/>
        </authorList>
    </citation>
    <scope>NUCLEOTIDE SEQUENCE [LARGE SCALE GENOMIC DNA]</scope>
</reference>
<gene>
    <name evidence="3" type="ORF">COU28_02075</name>
</gene>
<dbReference type="GO" id="GO:0003755">
    <property type="term" value="F:peptidyl-prolyl cis-trans isomerase activity"/>
    <property type="evidence" value="ECO:0007669"/>
    <property type="project" value="UniProtKB-KW"/>
</dbReference>
<accession>A0A2H0U100</accession>
<dbReference type="SUPFAM" id="SSF54534">
    <property type="entry name" value="FKBP-like"/>
    <property type="match status" value="1"/>
</dbReference>
<evidence type="ECO:0000313" key="4">
    <source>
        <dbReference type="Proteomes" id="UP000230852"/>
    </source>
</evidence>